<protein>
    <submittedName>
        <fullName evidence="6">Ribosome maturation factor RimM</fullName>
    </submittedName>
</protein>
<organism evidence="6 7">
    <name type="scientific">Zea mays</name>
    <name type="common">Maize</name>
    <dbReference type="NCBI Taxonomy" id="4577"/>
    <lineage>
        <taxon>Eukaryota</taxon>
        <taxon>Viridiplantae</taxon>
        <taxon>Streptophyta</taxon>
        <taxon>Embryophyta</taxon>
        <taxon>Tracheophyta</taxon>
        <taxon>Spermatophyta</taxon>
        <taxon>Magnoliopsida</taxon>
        <taxon>Liliopsida</taxon>
        <taxon>Poales</taxon>
        <taxon>Poaceae</taxon>
        <taxon>PACMAD clade</taxon>
        <taxon>Panicoideae</taxon>
        <taxon>Andropogonodae</taxon>
        <taxon>Andropogoneae</taxon>
        <taxon>Tripsacinae</taxon>
        <taxon>Zea</taxon>
    </lineage>
</organism>
<evidence type="ECO:0000259" key="5">
    <source>
        <dbReference type="Pfam" id="PF01782"/>
    </source>
</evidence>
<dbReference type="Gene3D" id="2.40.30.60">
    <property type="entry name" value="RimM"/>
    <property type="match status" value="1"/>
</dbReference>
<dbReference type="InterPro" id="IPR002676">
    <property type="entry name" value="RimM_N"/>
</dbReference>
<evidence type="ECO:0000256" key="4">
    <source>
        <dbReference type="ARBA" id="ARBA00023186"/>
    </source>
</evidence>
<dbReference type="GO" id="GO:0006364">
    <property type="term" value="P:rRNA processing"/>
    <property type="evidence" value="ECO:0007669"/>
    <property type="project" value="UniProtKB-KW"/>
</dbReference>
<comment type="caution">
    <text evidence="6">The sequence shown here is derived from an EMBL/GenBank/DDBJ whole genome shotgun (WGS) entry which is preliminary data.</text>
</comment>
<gene>
    <name evidence="6" type="ORF">Zm00014a_025300</name>
</gene>
<dbReference type="GO" id="GO:0043022">
    <property type="term" value="F:ribosome binding"/>
    <property type="evidence" value="ECO:0007669"/>
    <property type="project" value="InterPro"/>
</dbReference>
<dbReference type="HAMAP" id="MF_00014">
    <property type="entry name" value="Ribosome_mat_RimM"/>
    <property type="match status" value="1"/>
</dbReference>
<keyword evidence="4" id="KW-0143">Chaperone</keyword>
<proteinExistence type="inferred from homology"/>
<dbReference type="InterPro" id="IPR011961">
    <property type="entry name" value="RimM"/>
</dbReference>
<evidence type="ECO:0000256" key="3">
    <source>
        <dbReference type="ARBA" id="ARBA00022552"/>
    </source>
</evidence>
<name>A0A3L6G1M7_MAIZE</name>
<evidence type="ECO:0000256" key="1">
    <source>
        <dbReference type="ARBA" id="ARBA00022490"/>
    </source>
</evidence>
<evidence type="ECO:0000313" key="6">
    <source>
        <dbReference type="EMBL" id="PWZ40691.1"/>
    </source>
</evidence>
<dbReference type="InterPro" id="IPR036976">
    <property type="entry name" value="RimM_N_sf"/>
</dbReference>
<dbReference type="PANTHER" id="PTHR33692:SF1">
    <property type="entry name" value="RIBOSOME MATURATION FACTOR RIMM"/>
    <property type="match status" value="1"/>
</dbReference>
<evidence type="ECO:0000256" key="2">
    <source>
        <dbReference type="ARBA" id="ARBA00022517"/>
    </source>
</evidence>
<dbReference type="Proteomes" id="UP000251960">
    <property type="component" value="Chromosome 2"/>
</dbReference>
<feature type="domain" description="RimM N-terminal" evidence="5">
    <location>
        <begin position="68"/>
        <end position="126"/>
    </location>
</feature>
<evidence type="ECO:0000313" key="7">
    <source>
        <dbReference type="Proteomes" id="UP000251960"/>
    </source>
</evidence>
<dbReference type="Gene3D" id="2.30.30.240">
    <property type="entry name" value="PRC-barrel domain"/>
    <property type="match status" value="1"/>
</dbReference>
<dbReference type="EMBL" id="NCVQ01000003">
    <property type="protein sequence ID" value="PWZ40691.1"/>
    <property type="molecule type" value="Genomic_DNA"/>
</dbReference>
<sequence>MQHNQVMKHELYISFQVPSSVTLNILSNVWRPRSLGLPAARRSVMAQDDPVVSAQWLHEHLVMPDVKPGTRWLRARVAGKQQVREFELVRGRAHTGKKSWIVSFDGVNNLDEARQIVGSAVLVKARDRPEIEDDEFYSLDLYCQVTEISPQDTGKLVGTVGQGFNFGGGDLLQVIMGSSEGTTVDLDSENQDSISSREHVWTPFAEDIVPDVDMASREMRITPPKGLLELNSRSDKRSKKERHAMVRSASSFSSIHARIYSHDLHLKRNKECVRSIVLKC</sequence>
<keyword evidence="3" id="KW-0698">rRNA processing</keyword>
<keyword evidence="1" id="KW-0963">Cytoplasm</keyword>
<accession>A0A3L6G1M7</accession>
<dbReference type="AlphaFoldDB" id="A0A3L6G1M7"/>
<dbReference type="GO" id="GO:0005840">
    <property type="term" value="C:ribosome"/>
    <property type="evidence" value="ECO:0007669"/>
    <property type="project" value="InterPro"/>
</dbReference>
<dbReference type="PANTHER" id="PTHR33692">
    <property type="entry name" value="RIBOSOME MATURATION FACTOR RIMM"/>
    <property type="match status" value="1"/>
</dbReference>
<keyword evidence="2" id="KW-0690">Ribosome biogenesis</keyword>
<dbReference type="ExpressionAtlas" id="A0A3L6G1M7">
    <property type="expression patterns" value="baseline"/>
</dbReference>
<reference evidence="6 7" key="1">
    <citation type="journal article" date="2018" name="Nat. Genet.">
        <title>Extensive intraspecific gene order and gene structural variations between Mo17 and other maize genomes.</title>
        <authorList>
            <person name="Sun S."/>
            <person name="Zhou Y."/>
            <person name="Chen J."/>
            <person name="Shi J."/>
            <person name="Zhao H."/>
            <person name="Zhao H."/>
            <person name="Song W."/>
            <person name="Zhang M."/>
            <person name="Cui Y."/>
            <person name="Dong X."/>
            <person name="Liu H."/>
            <person name="Ma X."/>
            <person name="Jiao Y."/>
            <person name="Wang B."/>
            <person name="Wei X."/>
            <person name="Stein J.C."/>
            <person name="Glaubitz J.C."/>
            <person name="Lu F."/>
            <person name="Yu G."/>
            <person name="Liang C."/>
            <person name="Fengler K."/>
            <person name="Li B."/>
            <person name="Rafalski A."/>
            <person name="Schnable P.S."/>
            <person name="Ware D.H."/>
            <person name="Buckler E.S."/>
            <person name="Lai J."/>
        </authorList>
    </citation>
    <scope>NUCLEOTIDE SEQUENCE [LARGE SCALE GENOMIC DNA]</scope>
    <source>
        <strain evidence="7">cv. Missouri 17</strain>
        <tissue evidence="6">Seedling</tissue>
    </source>
</reference>
<dbReference type="Pfam" id="PF01782">
    <property type="entry name" value="RimM"/>
    <property type="match status" value="1"/>
</dbReference>